<dbReference type="EMBL" id="JBJQND010000010">
    <property type="protein sequence ID" value="KAL3864535.1"/>
    <property type="molecule type" value="Genomic_DNA"/>
</dbReference>
<organism evidence="2 3">
    <name type="scientific">Sinanodonta woodiana</name>
    <name type="common">Chinese pond mussel</name>
    <name type="synonym">Anodonta woodiana</name>
    <dbReference type="NCBI Taxonomy" id="1069815"/>
    <lineage>
        <taxon>Eukaryota</taxon>
        <taxon>Metazoa</taxon>
        <taxon>Spiralia</taxon>
        <taxon>Lophotrochozoa</taxon>
        <taxon>Mollusca</taxon>
        <taxon>Bivalvia</taxon>
        <taxon>Autobranchia</taxon>
        <taxon>Heteroconchia</taxon>
        <taxon>Palaeoheterodonta</taxon>
        <taxon>Unionida</taxon>
        <taxon>Unionoidea</taxon>
        <taxon>Unionidae</taxon>
        <taxon>Unioninae</taxon>
        <taxon>Sinanodonta</taxon>
    </lineage>
</organism>
<evidence type="ECO:0000313" key="2">
    <source>
        <dbReference type="EMBL" id="KAL3864535.1"/>
    </source>
</evidence>
<dbReference type="InterPro" id="IPR005135">
    <property type="entry name" value="Endo/exonuclease/phosphatase"/>
</dbReference>
<name>A0ABD3VVY1_SINWO</name>
<dbReference type="Gene3D" id="3.60.10.10">
    <property type="entry name" value="Endonuclease/exonuclease/phosphatase"/>
    <property type="match status" value="1"/>
</dbReference>
<dbReference type="AlphaFoldDB" id="A0ABD3VVY1"/>
<feature type="domain" description="Endonuclease/exonuclease/phosphatase" evidence="1">
    <location>
        <begin position="182"/>
        <end position="286"/>
    </location>
</feature>
<keyword evidence="3" id="KW-1185">Reference proteome</keyword>
<dbReference type="PANTHER" id="PTHR33395">
    <property type="entry name" value="TRANSCRIPTASE, PUTATIVE-RELATED-RELATED"/>
    <property type="match status" value="1"/>
</dbReference>
<dbReference type="SUPFAM" id="SSF56219">
    <property type="entry name" value="DNase I-like"/>
    <property type="match status" value="1"/>
</dbReference>
<accession>A0ABD3VVY1</accession>
<reference evidence="2 3" key="1">
    <citation type="submission" date="2024-11" db="EMBL/GenBank/DDBJ databases">
        <title>Chromosome-level genome assembly of the freshwater bivalve Anodonta woodiana.</title>
        <authorList>
            <person name="Chen X."/>
        </authorList>
    </citation>
    <scope>NUCLEOTIDE SEQUENCE [LARGE SCALE GENOMIC DNA]</scope>
    <source>
        <strain evidence="2">MN2024</strain>
        <tissue evidence="2">Gills</tissue>
    </source>
</reference>
<proteinExistence type="predicted"/>
<dbReference type="InterPro" id="IPR036691">
    <property type="entry name" value="Endo/exonu/phosph_ase_sf"/>
</dbReference>
<comment type="caution">
    <text evidence="2">The sequence shown here is derived from an EMBL/GenBank/DDBJ whole genome shotgun (WGS) entry which is preliminary data.</text>
</comment>
<dbReference type="Pfam" id="PF14529">
    <property type="entry name" value="Exo_endo_phos_2"/>
    <property type="match status" value="1"/>
</dbReference>
<dbReference type="Proteomes" id="UP001634394">
    <property type="component" value="Unassembled WGS sequence"/>
</dbReference>
<dbReference type="PANTHER" id="PTHR33395:SF22">
    <property type="entry name" value="REVERSE TRANSCRIPTASE DOMAIN-CONTAINING PROTEIN"/>
    <property type="match status" value="1"/>
</dbReference>
<protein>
    <recommendedName>
        <fullName evidence="1">Endonuclease/exonuclease/phosphatase domain-containing protein</fullName>
    </recommendedName>
</protein>
<sequence length="297" mass="33400">MGEHIYYALKNIKWECCTCGLPNFSSSLFNNTVFETSNTFSYLSQSTGASEADISFNHPNATSSPTKVEHKRNDLPLRILVINCQSIKTPGKNAELANVIESTQADIVIGTESWLKPAIKSLEVFPSNFKCYRKDRESREGGGVFLIISDKYESEEPEQLKVDQECKLMWAKIKVQGSKDLYIGSLYRPPDETNPQYLEILESYLAKIPTNKGAHLWLGGDFNLPGIDWIDESIKPDATHKTTCGQLLEISKNASLDQLVTEPTRITETHSSILDLLFTNNDTLVKLNTDNPRHLRP</sequence>
<evidence type="ECO:0000313" key="3">
    <source>
        <dbReference type="Proteomes" id="UP001634394"/>
    </source>
</evidence>
<gene>
    <name evidence="2" type="ORF">ACJMK2_006209</name>
</gene>
<evidence type="ECO:0000259" key="1">
    <source>
        <dbReference type="Pfam" id="PF14529"/>
    </source>
</evidence>